<reference evidence="3 4" key="1">
    <citation type="journal article" date="2019" name="Int. J. Syst. Evol. Microbiol.">
        <title>The Global Catalogue of Microorganisms (GCM) 10K type strain sequencing project: providing services to taxonomists for standard genome sequencing and annotation.</title>
        <authorList>
            <consortium name="The Broad Institute Genomics Platform"/>
            <consortium name="The Broad Institute Genome Sequencing Center for Infectious Disease"/>
            <person name="Wu L."/>
            <person name="Ma J."/>
        </authorList>
    </citation>
    <scope>NUCLEOTIDE SEQUENCE [LARGE SCALE GENOMIC DNA]</scope>
    <source>
        <strain evidence="3 4">JCM 16022</strain>
    </source>
</reference>
<dbReference type="Pfam" id="PF14230">
    <property type="entry name" value="DUF4333"/>
    <property type="match status" value="1"/>
</dbReference>
<dbReference type="Proteomes" id="UP001501771">
    <property type="component" value="Unassembled WGS sequence"/>
</dbReference>
<evidence type="ECO:0000256" key="1">
    <source>
        <dbReference type="SAM" id="SignalP"/>
    </source>
</evidence>
<comment type="caution">
    <text evidence="3">The sequence shown here is derived from an EMBL/GenBank/DDBJ whole genome shotgun (WGS) entry which is preliminary data.</text>
</comment>
<evidence type="ECO:0000259" key="2">
    <source>
        <dbReference type="Pfam" id="PF14230"/>
    </source>
</evidence>
<keyword evidence="1" id="KW-0732">Signal</keyword>
<organism evidence="3 4">
    <name type="scientific">Nocardioides koreensis</name>
    <dbReference type="NCBI Taxonomy" id="433651"/>
    <lineage>
        <taxon>Bacteria</taxon>
        <taxon>Bacillati</taxon>
        <taxon>Actinomycetota</taxon>
        <taxon>Actinomycetes</taxon>
        <taxon>Propionibacteriales</taxon>
        <taxon>Nocardioidaceae</taxon>
        <taxon>Nocardioides</taxon>
    </lineage>
</organism>
<accession>A0ABN2ZCP7</accession>
<proteinExistence type="predicted"/>
<name>A0ABN2ZCP7_9ACTN</name>
<dbReference type="RefSeq" id="WP_344148416.1">
    <property type="nucleotide sequence ID" value="NZ_BAAAQR010000002.1"/>
</dbReference>
<feature type="signal peptide" evidence="1">
    <location>
        <begin position="1"/>
        <end position="20"/>
    </location>
</feature>
<feature type="chain" id="PRO_5046297514" description="DUF4333 domain-containing protein" evidence="1">
    <location>
        <begin position="21"/>
        <end position="99"/>
    </location>
</feature>
<keyword evidence="4" id="KW-1185">Reference proteome</keyword>
<evidence type="ECO:0000313" key="4">
    <source>
        <dbReference type="Proteomes" id="UP001501771"/>
    </source>
</evidence>
<evidence type="ECO:0000313" key="3">
    <source>
        <dbReference type="EMBL" id="GAA2140222.1"/>
    </source>
</evidence>
<dbReference type="InterPro" id="IPR025637">
    <property type="entry name" value="DUF4333"/>
</dbReference>
<sequence>MKSVLALAVCALAVSCSAGSTPTVSRSTLEKTVYDRMTDYAGQEPDKVECPGGLEGEEGKTQRCILYAGSDKLGVTVTVTSVDGTDVNFDIEADDEVMQ</sequence>
<dbReference type="PROSITE" id="PS51257">
    <property type="entry name" value="PROKAR_LIPOPROTEIN"/>
    <property type="match status" value="1"/>
</dbReference>
<protein>
    <recommendedName>
        <fullName evidence="2">DUF4333 domain-containing protein</fullName>
    </recommendedName>
</protein>
<dbReference type="EMBL" id="BAAAQR010000002">
    <property type="protein sequence ID" value="GAA2140222.1"/>
    <property type="molecule type" value="Genomic_DNA"/>
</dbReference>
<gene>
    <name evidence="3" type="ORF">GCM10009844_09670</name>
</gene>
<feature type="domain" description="DUF4333" evidence="2">
    <location>
        <begin position="12"/>
        <end position="84"/>
    </location>
</feature>